<evidence type="ECO:0000313" key="6">
    <source>
        <dbReference type="EMBL" id="RYB01375.1"/>
    </source>
</evidence>
<keyword evidence="1" id="KW-0805">Transcription regulation</keyword>
<protein>
    <submittedName>
        <fullName evidence="6">Crp/Fnr family transcriptional regulator</fullName>
    </submittedName>
</protein>
<name>A0A4Q2R4B0_9HYPH</name>
<gene>
    <name evidence="6" type="ORF">D3272_26440</name>
</gene>
<proteinExistence type="predicted"/>
<dbReference type="GO" id="GO:0005829">
    <property type="term" value="C:cytosol"/>
    <property type="evidence" value="ECO:0007669"/>
    <property type="project" value="TreeGrafter"/>
</dbReference>
<keyword evidence="7" id="KW-1185">Reference proteome</keyword>
<dbReference type="InterPro" id="IPR000595">
    <property type="entry name" value="cNMP-bd_dom"/>
</dbReference>
<keyword evidence="2" id="KW-0238">DNA-binding</keyword>
<dbReference type="CDD" id="cd00038">
    <property type="entry name" value="CAP_ED"/>
    <property type="match status" value="1"/>
</dbReference>
<dbReference type="SUPFAM" id="SSF46785">
    <property type="entry name" value="Winged helix' DNA-binding domain"/>
    <property type="match status" value="1"/>
</dbReference>
<dbReference type="InterPro" id="IPR036390">
    <property type="entry name" value="WH_DNA-bd_sf"/>
</dbReference>
<dbReference type="InterPro" id="IPR036388">
    <property type="entry name" value="WH-like_DNA-bd_sf"/>
</dbReference>
<dbReference type="EMBL" id="QYBC01000044">
    <property type="protein sequence ID" value="RYB01375.1"/>
    <property type="molecule type" value="Genomic_DNA"/>
</dbReference>
<evidence type="ECO:0000259" key="4">
    <source>
        <dbReference type="PROSITE" id="PS50042"/>
    </source>
</evidence>
<reference evidence="6 7" key="2">
    <citation type="submission" date="2019-02" db="EMBL/GenBank/DDBJ databases">
        <title>'Lichenibacterium ramalinii' gen. nov. sp. nov., 'Lichenibacterium minor' gen. nov. sp. nov.</title>
        <authorList>
            <person name="Pankratov T."/>
        </authorList>
    </citation>
    <scope>NUCLEOTIDE SEQUENCE [LARGE SCALE GENOMIC DNA]</scope>
    <source>
        <strain evidence="6 7">RmlP001</strain>
    </source>
</reference>
<dbReference type="Gene3D" id="1.10.10.10">
    <property type="entry name" value="Winged helix-like DNA-binding domain superfamily/Winged helix DNA-binding domain"/>
    <property type="match status" value="1"/>
</dbReference>
<keyword evidence="3" id="KW-0804">Transcription</keyword>
<organism evidence="6 7">
    <name type="scientific">Lichenibacterium ramalinae</name>
    <dbReference type="NCBI Taxonomy" id="2316527"/>
    <lineage>
        <taxon>Bacteria</taxon>
        <taxon>Pseudomonadati</taxon>
        <taxon>Pseudomonadota</taxon>
        <taxon>Alphaproteobacteria</taxon>
        <taxon>Hyphomicrobiales</taxon>
        <taxon>Lichenihabitantaceae</taxon>
        <taxon>Lichenibacterium</taxon>
    </lineage>
</organism>
<dbReference type="Gene3D" id="2.60.120.10">
    <property type="entry name" value="Jelly Rolls"/>
    <property type="match status" value="1"/>
</dbReference>
<dbReference type="OrthoDB" id="7584044at2"/>
<comment type="caution">
    <text evidence="6">The sequence shown here is derived from an EMBL/GenBank/DDBJ whole genome shotgun (WGS) entry which is preliminary data.</text>
</comment>
<sequence length="252" mass="28516">MDNVLIRKFERLSPLDLEDKALLELATDRPYAVGPHQDIIREGEAPDDVHLIVSGMACRQKITARGGQQIIAYLLPGDFCDLNVFILDQMDHTITTLSECLVVDIPRDTILRLTERPAVARALWWATLVDEGTLREALVNIGQRRAEERMAHFLCEMMARLDAVGLVVDNSFDLPITQQDLANTLGLSTVHINRIVQRLRSRNLVAIRRRSVTILDPAALKAFCEFNPNYLHLGPHQAKAEPSRRSDPTRRR</sequence>
<dbReference type="AlphaFoldDB" id="A0A4Q2R4B0"/>
<feature type="domain" description="HTH crp-type" evidence="5">
    <location>
        <begin position="144"/>
        <end position="218"/>
    </location>
</feature>
<dbReference type="PANTHER" id="PTHR24567:SF68">
    <property type="entry name" value="DNA-BINDING TRANSCRIPTIONAL DUAL REGULATOR CRP"/>
    <property type="match status" value="1"/>
</dbReference>
<dbReference type="InterPro" id="IPR014710">
    <property type="entry name" value="RmlC-like_jellyroll"/>
</dbReference>
<accession>A0A4Q2R4B0</accession>
<dbReference type="SMART" id="SM00419">
    <property type="entry name" value="HTH_CRP"/>
    <property type="match status" value="1"/>
</dbReference>
<dbReference type="SUPFAM" id="SSF51206">
    <property type="entry name" value="cAMP-binding domain-like"/>
    <property type="match status" value="1"/>
</dbReference>
<evidence type="ECO:0000259" key="5">
    <source>
        <dbReference type="PROSITE" id="PS51063"/>
    </source>
</evidence>
<dbReference type="Proteomes" id="UP000289411">
    <property type="component" value="Unassembled WGS sequence"/>
</dbReference>
<evidence type="ECO:0000313" key="7">
    <source>
        <dbReference type="Proteomes" id="UP000289411"/>
    </source>
</evidence>
<dbReference type="InterPro" id="IPR012318">
    <property type="entry name" value="HTH_CRP"/>
</dbReference>
<dbReference type="RefSeq" id="WP_129222238.1">
    <property type="nucleotide sequence ID" value="NZ_QYBC01000044.1"/>
</dbReference>
<dbReference type="PANTHER" id="PTHR24567">
    <property type="entry name" value="CRP FAMILY TRANSCRIPTIONAL REGULATORY PROTEIN"/>
    <property type="match status" value="1"/>
</dbReference>
<dbReference type="PROSITE" id="PS50042">
    <property type="entry name" value="CNMP_BINDING_3"/>
    <property type="match status" value="1"/>
</dbReference>
<dbReference type="Pfam" id="PF00027">
    <property type="entry name" value="cNMP_binding"/>
    <property type="match status" value="1"/>
</dbReference>
<dbReference type="PROSITE" id="PS51063">
    <property type="entry name" value="HTH_CRP_2"/>
    <property type="match status" value="1"/>
</dbReference>
<evidence type="ECO:0000256" key="3">
    <source>
        <dbReference type="ARBA" id="ARBA00023163"/>
    </source>
</evidence>
<feature type="domain" description="Cyclic nucleotide-binding" evidence="4">
    <location>
        <begin position="22"/>
        <end position="113"/>
    </location>
</feature>
<dbReference type="GO" id="GO:0003700">
    <property type="term" value="F:DNA-binding transcription factor activity"/>
    <property type="evidence" value="ECO:0007669"/>
    <property type="project" value="TreeGrafter"/>
</dbReference>
<dbReference type="InterPro" id="IPR018490">
    <property type="entry name" value="cNMP-bd_dom_sf"/>
</dbReference>
<evidence type="ECO:0000256" key="1">
    <source>
        <dbReference type="ARBA" id="ARBA00023015"/>
    </source>
</evidence>
<dbReference type="InterPro" id="IPR050397">
    <property type="entry name" value="Env_Response_Regulators"/>
</dbReference>
<evidence type="ECO:0000256" key="2">
    <source>
        <dbReference type="ARBA" id="ARBA00023125"/>
    </source>
</evidence>
<reference evidence="6 7" key="1">
    <citation type="submission" date="2018-09" db="EMBL/GenBank/DDBJ databases">
        <authorList>
            <person name="Grouzdev D.S."/>
            <person name="Krutkina M.S."/>
        </authorList>
    </citation>
    <scope>NUCLEOTIDE SEQUENCE [LARGE SCALE GENOMIC DNA]</scope>
    <source>
        <strain evidence="6 7">RmlP001</strain>
    </source>
</reference>
<dbReference type="Pfam" id="PF13545">
    <property type="entry name" value="HTH_Crp_2"/>
    <property type="match status" value="1"/>
</dbReference>
<dbReference type="GO" id="GO:0003677">
    <property type="term" value="F:DNA binding"/>
    <property type="evidence" value="ECO:0007669"/>
    <property type="project" value="UniProtKB-KW"/>
</dbReference>